<dbReference type="PANTHER" id="PTHR43420">
    <property type="entry name" value="ACETYLTRANSFERASE"/>
    <property type="match status" value="1"/>
</dbReference>
<comment type="caution">
    <text evidence="4">The sequence shown here is derived from an EMBL/GenBank/DDBJ whole genome shotgun (WGS) entry which is preliminary data.</text>
</comment>
<dbReference type="PROSITE" id="PS51186">
    <property type="entry name" value="GNAT"/>
    <property type="match status" value="1"/>
</dbReference>
<evidence type="ECO:0000313" key="4">
    <source>
        <dbReference type="EMBL" id="MFD2215248.1"/>
    </source>
</evidence>
<accession>A0ABW5BYL1</accession>
<keyword evidence="1 4" id="KW-0808">Transferase</keyword>
<dbReference type="CDD" id="cd04301">
    <property type="entry name" value="NAT_SF"/>
    <property type="match status" value="1"/>
</dbReference>
<evidence type="ECO:0000256" key="1">
    <source>
        <dbReference type="ARBA" id="ARBA00022679"/>
    </source>
</evidence>
<dbReference type="GO" id="GO:0016746">
    <property type="term" value="F:acyltransferase activity"/>
    <property type="evidence" value="ECO:0007669"/>
    <property type="project" value="UniProtKB-KW"/>
</dbReference>
<proteinExistence type="predicted"/>
<evidence type="ECO:0000259" key="3">
    <source>
        <dbReference type="PROSITE" id="PS51186"/>
    </source>
</evidence>
<dbReference type="Pfam" id="PF00583">
    <property type="entry name" value="Acetyltransf_1"/>
    <property type="match status" value="1"/>
</dbReference>
<keyword evidence="5" id="KW-1185">Reference proteome</keyword>
<feature type="domain" description="N-acetyltransferase" evidence="3">
    <location>
        <begin position="1"/>
        <end position="146"/>
    </location>
</feature>
<organism evidence="4 5">
    <name type="scientific">Metabacillus endolithicus</name>
    <dbReference type="NCBI Taxonomy" id="1535204"/>
    <lineage>
        <taxon>Bacteria</taxon>
        <taxon>Bacillati</taxon>
        <taxon>Bacillota</taxon>
        <taxon>Bacilli</taxon>
        <taxon>Bacillales</taxon>
        <taxon>Bacillaceae</taxon>
        <taxon>Metabacillus</taxon>
    </lineage>
</organism>
<dbReference type="PANTHER" id="PTHR43420:SF41">
    <property type="entry name" value="IAA ACETYLTRANSFERASE"/>
    <property type="match status" value="1"/>
</dbReference>
<dbReference type="Proteomes" id="UP001597318">
    <property type="component" value="Unassembled WGS sequence"/>
</dbReference>
<dbReference type="SUPFAM" id="SSF55729">
    <property type="entry name" value="Acyl-CoA N-acyltransferases (Nat)"/>
    <property type="match status" value="1"/>
</dbReference>
<dbReference type="EC" id="2.3.-.-" evidence="4"/>
<reference evidence="5" key="1">
    <citation type="journal article" date="2019" name="Int. J. Syst. Evol. Microbiol.">
        <title>The Global Catalogue of Microorganisms (GCM) 10K type strain sequencing project: providing services to taxonomists for standard genome sequencing and annotation.</title>
        <authorList>
            <consortium name="The Broad Institute Genomics Platform"/>
            <consortium name="The Broad Institute Genome Sequencing Center for Infectious Disease"/>
            <person name="Wu L."/>
            <person name="Ma J."/>
        </authorList>
    </citation>
    <scope>NUCLEOTIDE SEQUENCE [LARGE SCALE GENOMIC DNA]</scope>
    <source>
        <strain evidence="5">CGMCC 1.15474</strain>
    </source>
</reference>
<name>A0ABW5BYL1_9BACI</name>
<dbReference type="InterPro" id="IPR016181">
    <property type="entry name" value="Acyl_CoA_acyltransferase"/>
</dbReference>
<dbReference type="Gene3D" id="3.40.630.30">
    <property type="match status" value="1"/>
</dbReference>
<dbReference type="InterPro" id="IPR050680">
    <property type="entry name" value="YpeA/RimI_acetyltransf"/>
</dbReference>
<evidence type="ECO:0000256" key="2">
    <source>
        <dbReference type="ARBA" id="ARBA00023315"/>
    </source>
</evidence>
<evidence type="ECO:0000313" key="5">
    <source>
        <dbReference type="Proteomes" id="UP001597318"/>
    </source>
</evidence>
<protein>
    <submittedName>
        <fullName evidence="4">GNAT family N-acetyltransferase</fullName>
        <ecNumber evidence="4">2.3.-.-</ecNumber>
    </submittedName>
</protein>
<dbReference type="RefSeq" id="WP_247346863.1">
    <property type="nucleotide sequence ID" value="NZ_CP095550.1"/>
</dbReference>
<gene>
    <name evidence="4" type="ORF">ACFSKK_16270</name>
</gene>
<dbReference type="EMBL" id="JBHUIK010000003">
    <property type="protein sequence ID" value="MFD2215248.1"/>
    <property type="molecule type" value="Genomic_DNA"/>
</dbReference>
<dbReference type="InterPro" id="IPR000182">
    <property type="entry name" value="GNAT_dom"/>
</dbReference>
<keyword evidence="2 4" id="KW-0012">Acyltransferase</keyword>
<sequence>MKIRKATQNETNSLLHMTINTMNESSMGTVKNDFHTGMNMFVPLLNSGAYYLVAIDKQVIAGWVLLGPDFNPMNTRKTGSIIALYVFPQYRKGGLGKQLMNKAIDELKSEGYHKAQLNVFTGNPAKSLYKKLGFKEISSIMEMDIN</sequence>